<evidence type="ECO:0000313" key="8">
    <source>
        <dbReference type="Proteomes" id="UP001280581"/>
    </source>
</evidence>
<evidence type="ECO:0000256" key="5">
    <source>
        <dbReference type="SAM" id="MobiDB-lite"/>
    </source>
</evidence>
<dbReference type="PANTHER" id="PTHR15549">
    <property type="entry name" value="PAIRED IMMUNOGLOBULIN-LIKE TYPE 2 RECEPTOR"/>
    <property type="match status" value="1"/>
</dbReference>
<keyword evidence="4 6" id="KW-0472">Membrane</keyword>
<dbReference type="InterPro" id="IPR051694">
    <property type="entry name" value="Immunoregulatory_rcpt-like"/>
</dbReference>
<sequence>MYFDPNQWYHVYYDEDNTTALMGSVLYNKTTQSGTTFFQEYDKSSPDPAHHWQFYKVSTDSDFYAMRTKASGGEGFLGTKISETEETQGNIVPYMIRGNISDDSVYWNVSIWGDGTFYLTNKANKTDWHLTRKGNSLAAMTSNITGDQPGQHFLFDRISAINDERFSTVALASATLTSAPTNSPSTTPPPAESKESSKQPSGLSSGAKAGIGAGIALLALILLVVGGLFLWKRSRRNKVVQVETVIESDKYTVDSTAVPPYELRQSEPVKHEANGVPQAELHHEQRPVELAGETPSNREHGR</sequence>
<dbReference type="EMBL" id="WVTA01000004">
    <property type="protein sequence ID" value="KAK3214123.1"/>
    <property type="molecule type" value="Genomic_DNA"/>
</dbReference>
<keyword evidence="8" id="KW-1185">Reference proteome</keyword>
<comment type="caution">
    <text evidence="7">The sequence shown here is derived from an EMBL/GenBank/DDBJ whole genome shotgun (WGS) entry which is preliminary data.</text>
</comment>
<comment type="subcellular location">
    <subcellularLocation>
        <location evidence="1">Membrane</location>
        <topology evidence="1">Single-pass membrane protein</topology>
    </subcellularLocation>
</comment>
<dbReference type="Proteomes" id="UP001280581">
    <property type="component" value="Unassembled WGS sequence"/>
</dbReference>
<keyword evidence="2 6" id="KW-0812">Transmembrane</keyword>
<proteinExistence type="predicted"/>
<name>A0AAN6M1P4_9PLEO</name>
<dbReference type="AlphaFoldDB" id="A0AAN6M1P4"/>
<evidence type="ECO:0000313" key="7">
    <source>
        <dbReference type="EMBL" id="KAK3214123.1"/>
    </source>
</evidence>
<evidence type="ECO:0000256" key="4">
    <source>
        <dbReference type="ARBA" id="ARBA00023136"/>
    </source>
</evidence>
<organism evidence="7 8">
    <name type="scientific">Pseudopithomyces chartarum</name>
    <dbReference type="NCBI Taxonomy" id="1892770"/>
    <lineage>
        <taxon>Eukaryota</taxon>
        <taxon>Fungi</taxon>
        <taxon>Dikarya</taxon>
        <taxon>Ascomycota</taxon>
        <taxon>Pezizomycotina</taxon>
        <taxon>Dothideomycetes</taxon>
        <taxon>Pleosporomycetidae</taxon>
        <taxon>Pleosporales</taxon>
        <taxon>Massarineae</taxon>
        <taxon>Didymosphaeriaceae</taxon>
        <taxon>Pseudopithomyces</taxon>
    </lineage>
</organism>
<evidence type="ECO:0000256" key="3">
    <source>
        <dbReference type="ARBA" id="ARBA00022989"/>
    </source>
</evidence>
<accession>A0AAN6M1P4</accession>
<evidence type="ECO:0000256" key="6">
    <source>
        <dbReference type="SAM" id="Phobius"/>
    </source>
</evidence>
<dbReference type="GO" id="GO:0071944">
    <property type="term" value="C:cell periphery"/>
    <property type="evidence" value="ECO:0007669"/>
    <property type="project" value="UniProtKB-ARBA"/>
</dbReference>
<feature type="transmembrane region" description="Helical" evidence="6">
    <location>
        <begin position="209"/>
        <end position="231"/>
    </location>
</feature>
<keyword evidence="3 6" id="KW-1133">Transmembrane helix</keyword>
<reference evidence="7 8" key="1">
    <citation type="submission" date="2021-02" db="EMBL/GenBank/DDBJ databases">
        <title>Genome assembly of Pseudopithomyces chartarum.</title>
        <authorList>
            <person name="Jauregui R."/>
            <person name="Singh J."/>
            <person name="Voisey C."/>
        </authorList>
    </citation>
    <scope>NUCLEOTIDE SEQUENCE [LARGE SCALE GENOMIC DNA]</scope>
    <source>
        <strain evidence="7 8">AGR01</strain>
    </source>
</reference>
<evidence type="ECO:0000256" key="1">
    <source>
        <dbReference type="ARBA" id="ARBA00004167"/>
    </source>
</evidence>
<feature type="region of interest" description="Disordered" evidence="5">
    <location>
        <begin position="264"/>
        <end position="302"/>
    </location>
</feature>
<feature type="compositionally biased region" description="Basic and acidic residues" evidence="5">
    <location>
        <begin position="264"/>
        <end position="273"/>
    </location>
</feature>
<feature type="region of interest" description="Disordered" evidence="5">
    <location>
        <begin position="177"/>
        <end position="205"/>
    </location>
</feature>
<dbReference type="GO" id="GO:0016020">
    <property type="term" value="C:membrane"/>
    <property type="evidence" value="ECO:0007669"/>
    <property type="project" value="UniProtKB-SubCell"/>
</dbReference>
<gene>
    <name evidence="7" type="ORF">GRF29_28g2090999</name>
</gene>
<protein>
    <submittedName>
        <fullName evidence="7">Uncharacterized protein</fullName>
    </submittedName>
</protein>
<dbReference type="PANTHER" id="PTHR15549:SF26">
    <property type="entry name" value="AXIAL BUDDING PATTERN PROTEIN 2-RELATED"/>
    <property type="match status" value="1"/>
</dbReference>
<evidence type="ECO:0000256" key="2">
    <source>
        <dbReference type="ARBA" id="ARBA00022692"/>
    </source>
</evidence>